<name>A0A139SKF0_9BACT</name>
<feature type="compositionally biased region" description="Basic and acidic residues" evidence="1">
    <location>
        <begin position="69"/>
        <end position="79"/>
    </location>
</feature>
<dbReference type="EMBL" id="LSZP01000045">
    <property type="protein sequence ID" value="KXU35033.1"/>
    <property type="molecule type" value="Genomic_DNA"/>
</dbReference>
<protein>
    <recommendedName>
        <fullName evidence="4">SlyX protein</fullName>
    </recommendedName>
</protein>
<organism evidence="2 3">
    <name type="scientific">Cephaloticoccus capnophilus</name>
    <dbReference type="NCBI Taxonomy" id="1548208"/>
    <lineage>
        <taxon>Bacteria</taxon>
        <taxon>Pseudomonadati</taxon>
        <taxon>Verrucomicrobiota</taxon>
        <taxon>Opitutia</taxon>
        <taxon>Opitutales</taxon>
        <taxon>Opitutaceae</taxon>
        <taxon>Cephaloticoccus</taxon>
    </lineage>
</organism>
<evidence type="ECO:0000313" key="3">
    <source>
        <dbReference type="Proteomes" id="UP000071392"/>
    </source>
</evidence>
<feature type="region of interest" description="Disordered" evidence="1">
    <location>
        <begin position="54"/>
        <end position="79"/>
    </location>
</feature>
<dbReference type="AlphaFoldDB" id="A0A139SKF0"/>
<evidence type="ECO:0008006" key="4">
    <source>
        <dbReference type="Google" id="ProtNLM"/>
    </source>
</evidence>
<gene>
    <name evidence="2" type="ORF">AXK12_00240</name>
</gene>
<proteinExistence type="predicted"/>
<evidence type="ECO:0000313" key="2">
    <source>
        <dbReference type="EMBL" id="KXU35033.1"/>
    </source>
</evidence>
<comment type="caution">
    <text evidence="2">The sequence shown here is derived from an EMBL/GenBank/DDBJ whole genome shotgun (WGS) entry which is preliminary data.</text>
</comment>
<dbReference type="InterPro" id="IPR007236">
    <property type="entry name" value="SlyX"/>
</dbReference>
<sequence length="79" mass="8948">MSNENADTAEHLHRLGERLTALERHVFEQDKEMLALSRQLEQLRAALLGLRERLSEPSSRDIGGGDASHAFDAERPPHY</sequence>
<evidence type="ECO:0000256" key="1">
    <source>
        <dbReference type="SAM" id="MobiDB-lite"/>
    </source>
</evidence>
<dbReference type="OrthoDB" id="9971399at2"/>
<dbReference type="Proteomes" id="UP000071392">
    <property type="component" value="Unassembled WGS sequence"/>
</dbReference>
<dbReference type="RefSeq" id="WP_068712381.1">
    <property type="nucleotide sequence ID" value="NZ_LSZP01000045.1"/>
</dbReference>
<accession>A0A139SKF0</accession>
<dbReference type="Pfam" id="PF04102">
    <property type="entry name" value="SlyX"/>
    <property type="match status" value="1"/>
</dbReference>
<keyword evidence="3" id="KW-1185">Reference proteome</keyword>
<dbReference type="STRING" id="1548208.AXK12_00240"/>
<reference evidence="2 3" key="1">
    <citation type="submission" date="2016-02" db="EMBL/GenBank/DDBJ databases">
        <authorList>
            <person name="Wen L."/>
            <person name="He K."/>
            <person name="Yang H."/>
        </authorList>
    </citation>
    <scope>NUCLEOTIDE SEQUENCE [LARGE SCALE GENOMIC DNA]</scope>
    <source>
        <strain evidence="2 3">CV41</strain>
    </source>
</reference>